<proteinExistence type="predicted"/>
<comment type="caution">
    <text evidence="1">The sequence shown here is derived from an EMBL/GenBank/DDBJ whole genome shotgun (WGS) entry which is preliminary data.</text>
</comment>
<reference evidence="1 2" key="1">
    <citation type="journal article" date="2016" name="Front. Microbiol.">
        <title>Genome and transcriptome sequences reveal the specific parasitism of the nematophagous Purpureocillium lilacinum 36-1.</title>
        <authorList>
            <person name="Xie J."/>
            <person name="Li S."/>
            <person name="Mo C."/>
            <person name="Xiao X."/>
            <person name="Peng D."/>
            <person name="Wang G."/>
            <person name="Xiao Y."/>
        </authorList>
    </citation>
    <scope>NUCLEOTIDE SEQUENCE [LARGE SCALE GENOMIC DNA]</scope>
    <source>
        <strain evidence="1 2">36-1</strain>
    </source>
</reference>
<dbReference type="Proteomes" id="UP000245956">
    <property type="component" value="Unassembled WGS sequence"/>
</dbReference>
<dbReference type="AlphaFoldDB" id="A0A2U3DSJ4"/>
<dbReference type="EMBL" id="LCWV01000036">
    <property type="protein sequence ID" value="PWI65214.1"/>
    <property type="molecule type" value="Genomic_DNA"/>
</dbReference>
<name>A0A2U3DSJ4_PURLI</name>
<organism evidence="1 2">
    <name type="scientific">Purpureocillium lilacinum</name>
    <name type="common">Paecilomyces lilacinus</name>
    <dbReference type="NCBI Taxonomy" id="33203"/>
    <lineage>
        <taxon>Eukaryota</taxon>
        <taxon>Fungi</taxon>
        <taxon>Dikarya</taxon>
        <taxon>Ascomycota</taxon>
        <taxon>Pezizomycotina</taxon>
        <taxon>Sordariomycetes</taxon>
        <taxon>Hypocreomycetidae</taxon>
        <taxon>Hypocreales</taxon>
        <taxon>Ophiocordycipitaceae</taxon>
        <taxon>Purpureocillium</taxon>
    </lineage>
</organism>
<protein>
    <submittedName>
        <fullName evidence="1">Uncharacterized protein</fullName>
    </submittedName>
</protein>
<gene>
    <name evidence="1" type="ORF">PCL_07264</name>
</gene>
<sequence>MDSKLKYKEHIASVATKGLEAAMELYAPPRVGNHDVRPRYRRDGGPIFLGQPEQLLSSPCDPGLVFADAEVLFQERAIVLFYTWLLLYPPVVGFLSRRLPASHFVRSLTWSISDVEHTTKGRDMANSLWVVLAAAIIAKYGKPLRPALASRVAASVHVSFATWLHGDGQFCRADHCGVAVAASSARAINIQTRTKVAIQGAKTYVQGCWFVQFLHVDGVVRLQTSRSLMWSVPRRSRKGFCRLSLDYGNGGHCAKPDKQITVHTRFCHILRLHATSQLRSAS</sequence>
<accession>A0A2U3DSJ4</accession>
<evidence type="ECO:0000313" key="1">
    <source>
        <dbReference type="EMBL" id="PWI65214.1"/>
    </source>
</evidence>
<evidence type="ECO:0000313" key="2">
    <source>
        <dbReference type="Proteomes" id="UP000245956"/>
    </source>
</evidence>